<feature type="compositionally biased region" description="Basic and acidic residues" evidence="1">
    <location>
        <begin position="212"/>
        <end position="221"/>
    </location>
</feature>
<sequence>MAAQEYYFGSQRVANHARAPNMYPSQPQYPYQQPPQPSQHQLQTYDTPPPSYSAYTPHPKQVQGPLPPPHQQQWPSNGRPASATPYPSTPPPLQRQQFPPPPSQQPQNGYLGAPLQPIRSRSQPPRVHFQDTKYDSDDSTVFSPSDGDRSSRRSHHHRRRRKHGTSSTSQSRHRHHYYHDRSSSSSPSDRDSSHDRSRDHDLGSGKNHSRGPRVEHKDRDTFLGASGGALLGDVIFPGLGTAAGLLLGGYGGRKHAKKRSESDVGRDGGRERQHREAFAGQGWDPESATFRKGHAIR</sequence>
<evidence type="ECO:0000313" key="3">
    <source>
        <dbReference type="Proteomes" id="UP000193144"/>
    </source>
</evidence>
<dbReference type="Proteomes" id="UP000193144">
    <property type="component" value="Unassembled WGS sequence"/>
</dbReference>
<evidence type="ECO:0008006" key="4">
    <source>
        <dbReference type="Google" id="ProtNLM"/>
    </source>
</evidence>
<feature type="compositionally biased region" description="Basic residues" evidence="1">
    <location>
        <begin position="152"/>
        <end position="164"/>
    </location>
</feature>
<feature type="compositionally biased region" description="Pro residues" evidence="1">
    <location>
        <begin position="87"/>
        <end position="104"/>
    </location>
</feature>
<dbReference type="EMBL" id="MCFA01000009">
    <property type="protein sequence ID" value="ORY17953.1"/>
    <property type="molecule type" value="Genomic_DNA"/>
</dbReference>
<comment type="caution">
    <text evidence="2">The sequence shown here is derived from an EMBL/GenBank/DDBJ whole genome shotgun (WGS) entry which is preliminary data.</text>
</comment>
<gene>
    <name evidence="2" type="ORF">BCR34DRAFT_554556</name>
</gene>
<dbReference type="AlphaFoldDB" id="A0A1Y2A630"/>
<accession>A0A1Y2A630</accession>
<name>A0A1Y2A630_9PLEO</name>
<dbReference type="OrthoDB" id="3797879at2759"/>
<feature type="compositionally biased region" description="Basic and acidic residues" evidence="1">
    <location>
        <begin position="188"/>
        <end position="203"/>
    </location>
</feature>
<feature type="region of interest" description="Disordered" evidence="1">
    <location>
        <begin position="1"/>
        <end position="227"/>
    </location>
</feature>
<feature type="region of interest" description="Disordered" evidence="1">
    <location>
        <begin position="244"/>
        <end position="297"/>
    </location>
</feature>
<organism evidence="2 3">
    <name type="scientific">Clohesyomyces aquaticus</name>
    <dbReference type="NCBI Taxonomy" id="1231657"/>
    <lineage>
        <taxon>Eukaryota</taxon>
        <taxon>Fungi</taxon>
        <taxon>Dikarya</taxon>
        <taxon>Ascomycota</taxon>
        <taxon>Pezizomycotina</taxon>
        <taxon>Dothideomycetes</taxon>
        <taxon>Pleosporomycetidae</taxon>
        <taxon>Pleosporales</taxon>
        <taxon>Lindgomycetaceae</taxon>
        <taxon>Clohesyomyces</taxon>
    </lineage>
</organism>
<reference evidence="2 3" key="1">
    <citation type="submission" date="2016-07" db="EMBL/GenBank/DDBJ databases">
        <title>Pervasive Adenine N6-methylation of Active Genes in Fungi.</title>
        <authorList>
            <consortium name="DOE Joint Genome Institute"/>
            <person name="Mondo S.J."/>
            <person name="Dannebaum R.O."/>
            <person name="Kuo R.C."/>
            <person name="Labutti K."/>
            <person name="Haridas S."/>
            <person name="Kuo A."/>
            <person name="Salamov A."/>
            <person name="Ahrendt S.R."/>
            <person name="Lipzen A."/>
            <person name="Sullivan W."/>
            <person name="Andreopoulos W.B."/>
            <person name="Clum A."/>
            <person name="Lindquist E."/>
            <person name="Daum C."/>
            <person name="Ramamoorthy G.K."/>
            <person name="Gryganskyi A."/>
            <person name="Culley D."/>
            <person name="Magnuson J.K."/>
            <person name="James T.Y."/>
            <person name="O'Malley M.A."/>
            <person name="Stajich J.E."/>
            <person name="Spatafora J.W."/>
            <person name="Visel A."/>
            <person name="Grigoriev I.V."/>
        </authorList>
    </citation>
    <scope>NUCLEOTIDE SEQUENCE [LARGE SCALE GENOMIC DNA]</scope>
    <source>
        <strain evidence="2 3">CBS 115471</strain>
    </source>
</reference>
<evidence type="ECO:0000256" key="1">
    <source>
        <dbReference type="SAM" id="MobiDB-lite"/>
    </source>
</evidence>
<feature type="compositionally biased region" description="Basic and acidic residues" evidence="1">
    <location>
        <begin position="259"/>
        <end position="277"/>
    </location>
</feature>
<keyword evidence="3" id="KW-1185">Reference proteome</keyword>
<protein>
    <recommendedName>
        <fullName evidence="4">PRP38-assoc multi-domain protein</fullName>
    </recommendedName>
</protein>
<evidence type="ECO:0000313" key="2">
    <source>
        <dbReference type="EMBL" id="ORY17953.1"/>
    </source>
</evidence>
<proteinExistence type="predicted"/>